<accession>A0A974CD14</accession>
<evidence type="ECO:0000313" key="3">
    <source>
        <dbReference type="Proteomes" id="UP000694892"/>
    </source>
</evidence>
<evidence type="ECO:0000313" key="2">
    <source>
        <dbReference type="EMBL" id="OCT70320.1"/>
    </source>
</evidence>
<dbReference type="Proteomes" id="UP000694892">
    <property type="component" value="Chromosome 7S"/>
</dbReference>
<evidence type="ECO:0000256" key="1">
    <source>
        <dbReference type="SAM" id="MobiDB-lite"/>
    </source>
</evidence>
<organism evidence="2 3">
    <name type="scientific">Xenopus laevis</name>
    <name type="common">African clawed frog</name>
    <dbReference type="NCBI Taxonomy" id="8355"/>
    <lineage>
        <taxon>Eukaryota</taxon>
        <taxon>Metazoa</taxon>
        <taxon>Chordata</taxon>
        <taxon>Craniata</taxon>
        <taxon>Vertebrata</taxon>
        <taxon>Euteleostomi</taxon>
        <taxon>Amphibia</taxon>
        <taxon>Batrachia</taxon>
        <taxon>Anura</taxon>
        <taxon>Pipoidea</taxon>
        <taxon>Pipidae</taxon>
        <taxon>Xenopodinae</taxon>
        <taxon>Xenopus</taxon>
        <taxon>Xenopus</taxon>
    </lineage>
</organism>
<reference evidence="3" key="1">
    <citation type="journal article" date="2016" name="Nature">
        <title>Genome evolution in the allotetraploid frog Xenopus laevis.</title>
        <authorList>
            <person name="Session A.M."/>
            <person name="Uno Y."/>
            <person name="Kwon T."/>
            <person name="Chapman J.A."/>
            <person name="Toyoda A."/>
            <person name="Takahashi S."/>
            <person name="Fukui A."/>
            <person name="Hikosaka A."/>
            <person name="Suzuki A."/>
            <person name="Kondo M."/>
            <person name="van Heeringen S.J."/>
            <person name="Quigley I."/>
            <person name="Heinz S."/>
            <person name="Ogino H."/>
            <person name="Ochi H."/>
            <person name="Hellsten U."/>
            <person name="Lyons J.B."/>
            <person name="Simakov O."/>
            <person name="Putnam N."/>
            <person name="Stites J."/>
            <person name="Kuroki Y."/>
            <person name="Tanaka T."/>
            <person name="Michiue T."/>
            <person name="Watanabe M."/>
            <person name="Bogdanovic O."/>
            <person name="Lister R."/>
            <person name="Georgiou G."/>
            <person name="Paranjpe S.S."/>
            <person name="van Kruijsbergen I."/>
            <person name="Shu S."/>
            <person name="Carlson J."/>
            <person name="Kinoshita T."/>
            <person name="Ohta Y."/>
            <person name="Mawaribuchi S."/>
            <person name="Jenkins J."/>
            <person name="Grimwood J."/>
            <person name="Schmutz J."/>
            <person name="Mitros T."/>
            <person name="Mozaffari S.V."/>
            <person name="Suzuki Y."/>
            <person name="Haramoto Y."/>
            <person name="Yamamoto T.S."/>
            <person name="Takagi C."/>
            <person name="Heald R."/>
            <person name="Miller K."/>
            <person name="Haudenschild C."/>
            <person name="Kitzman J."/>
            <person name="Nakayama T."/>
            <person name="Izutsu Y."/>
            <person name="Robert J."/>
            <person name="Fortriede J."/>
            <person name="Burns K."/>
            <person name="Lotay V."/>
            <person name="Karimi K."/>
            <person name="Yasuoka Y."/>
            <person name="Dichmann D.S."/>
            <person name="Flajnik M.F."/>
            <person name="Houston D.W."/>
            <person name="Shendure J."/>
            <person name="DuPasquier L."/>
            <person name="Vize P.D."/>
            <person name="Zorn A.M."/>
            <person name="Ito M."/>
            <person name="Marcotte E.M."/>
            <person name="Wallingford J.B."/>
            <person name="Ito Y."/>
            <person name="Asashima M."/>
            <person name="Ueno N."/>
            <person name="Matsuda Y."/>
            <person name="Veenstra G.J."/>
            <person name="Fujiyama A."/>
            <person name="Harland R.M."/>
            <person name="Taira M."/>
            <person name="Rokhsar D.S."/>
        </authorList>
    </citation>
    <scope>NUCLEOTIDE SEQUENCE [LARGE SCALE GENOMIC DNA]</scope>
    <source>
        <strain evidence="3">J</strain>
    </source>
</reference>
<dbReference type="AlphaFoldDB" id="A0A974CD14"/>
<sequence>MMAMRAPAMPGDNKSGSSLKPYEHRLLDTMGKEVCEGLEGPYRDIDWRTQMFRNCINFNVQKWCQAIHVNNALYPVFKFNHSISLALPFQIEVNYSISLALPFQIEV</sequence>
<feature type="region of interest" description="Disordered" evidence="1">
    <location>
        <begin position="1"/>
        <end position="20"/>
    </location>
</feature>
<gene>
    <name evidence="2" type="ORF">XELAEV_18037244mg</name>
</gene>
<protein>
    <submittedName>
        <fullName evidence="2">Uncharacterized protein</fullName>
    </submittedName>
</protein>
<proteinExistence type="predicted"/>
<dbReference type="EMBL" id="CM004479">
    <property type="protein sequence ID" value="OCT70320.1"/>
    <property type="molecule type" value="Genomic_DNA"/>
</dbReference>
<name>A0A974CD14_XENLA</name>